<evidence type="ECO:0000256" key="2">
    <source>
        <dbReference type="ARBA" id="ARBA00022692"/>
    </source>
</evidence>
<keyword evidence="8" id="KW-1185">Reference proteome</keyword>
<feature type="transmembrane region" description="Helical" evidence="5">
    <location>
        <begin position="70"/>
        <end position="91"/>
    </location>
</feature>
<protein>
    <submittedName>
        <fullName evidence="7">Ferric reductase like transmembrane component</fullName>
    </submittedName>
</protein>
<dbReference type="InterPro" id="IPR013130">
    <property type="entry name" value="Fe3_Rdtase_TM_dom"/>
</dbReference>
<gene>
    <name evidence="7" type="ORF">PSA7680_00098</name>
</gene>
<comment type="subcellular location">
    <subcellularLocation>
        <location evidence="1">Membrane</location>
        <topology evidence="1">Multi-pass membrane protein</topology>
    </subcellularLocation>
</comment>
<keyword evidence="3 5" id="KW-1133">Transmembrane helix</keyword>
<accession>A0A1Y5R9C6</accession>
<feature type="transmembrane region" description="Helical" evidence="5">
    <location>
        <begin position="173"/>
        <end position="190"/>
    </location>
</feature>
<feature type="transmembrane region" description="Helical" evidence="5">
    <location>
        <begin position="33"/>
        <end position="50"/>
    </location>
</feature>
<name>A0A1Y5R9C6_9RHOB</name>
<evidence type="ECO:0000256" key="4">
    <source>
        <dbReference type="ARBA" id="ARBA00023136"/>
    </source>
</evidence>
<keyword evidence="4 5" id="KW-0472">Membrane</keyword>
<dbReference type="Pfam" id="PF01794">
    <property type="entry name" value="Ferric_reduct"/>
    <property type="match status" value="1"/>
</dbReference>
<dbReference type="AlphaFoldDB" id="A0A1Y5R9C6"/>
<feature type="transmembrane region" description="Helical" evidence="5">
    <location>
        <begin position="111"/>
        <end position="130"/>
    </location>
</feature>
<dbReference type="OrthoDB" id="7917288at2"/>
<evidence type="ECO:0000256" key="1">
    <source>
        <dbReference type="ARBA" id="ARBA00004141"/>
    </source>
</evidence>
<reference evidence="7 8" key="1">
    <citation type="submission" date="2017-03" db="EMBL/GenBank/DDBJ databases">
        <authorList>
            <person name="Afonso C.L."/>
            <person name="Miller P.J."/>
            <person name="Scott M.A."/>
            <person name="Spackman E."/>
            <person name="Goraichik I."/>
            <person name="Dimitrov K.M."/>
            <person name="Suarez D.L."/>
            <person name="Swayne D.E."/>
        </authorList>
    </citation>
    <scope>NUCLEOTIDE SEQUENCE [LARGE SCALE GENOMIC DNA]</scope>
    <source>
        <strain evidence="7 8">CECT 7680</strain>
    </source>
</reference>
<dbReference type="EMBL" id="FWFQ01000001">
    <property type="protein sequence ID" value="SLN11006.1"/>
    <property type="molecule type" value="Genomic_DNA"/>
</dbReference>
<evidence type="ECO:0000259" key="6">
    <source>
        <dbReference type="Pfam" id="PF01794"/>
    </source>
</evidence>
<sequence length="200" mass="21361">MRAALIWLAVLVLSAVPVVLSLASPLLQWRDPVYIAAGATGVLAMALMPLQPLLATGRLPGLGGFRGRRLHRIIGALLLLCLLLHVAGLWITSPPDVIDVFLLRSPTPFSTWGLLAMVALLLSAAITALRKPLRLRWRLWRVAHLGLAAVVIGGTVAHALLIEGTMEPVSKALLSLWLTAAFAGSLAAPLRHRASARRQG</sequence>
<evidence type="ECO:0000313" key="7">
    <source>
        <dbReference type="EMBL" id="SLN11006.1"/>
    </source>
</evidence>
<dbReference type="GO" id="GO:0016020">
    <property type="term" value="C:membrane"/>
    <property type="evidence" value="ECO:0007669"/>
    <property type="project" value="UniProtKB-SubCell"/>
</dbReference>
<organism evidence="7 8">
    <name type="scientific">Pseudoruegeria aquimaris</name>
    <dbReference type="NCBI Taxonomy" id="393663"/>
    <lineage>
        <taxon>Bacteria</taxon>
        <taxon>Pseudomonadati</taxon>
        <taxon>Pseudomonadota</taxon>
        <taxon>Alphaproteobacteria</taxon>
        <taxon>Rhodobacterales</taxon>
        <taxon>Roseobacteraceae</taxon>
        <taxon>Pseudoruegeria</taxon>
    </lineage>
</organism>
<feature type="transmembrane region" description="Helical" evidence="5">
    <location>
        <begin position="142"/>
        <end position="161"/>
    </location>
</feature>
<evidence type="ECO:0000256" key="3">
    <source>
        <dbReference type="ARBA" id="ARBA00022989"/>
    </source>
</evidence>
<evidence type="ECO:0000313" key="8">
    <source>
        <dbReference type="Proteomes" id="UP000193409"/>
    </source>
</evidence>
<proteinExistence type="predicted"/>
<keyword evidence="2 5" id="KW-0812">Transmembrane</keyword>
<evidence type="ECO:0000256" key="5">
    <source>
        <dbReference type="SAM" id="Phobius"/>
    </source>
</evidence>
<feature type="domain" description="Ferric oxidoreductase" evidence="6">
    <location>
        <begin position="40"/>
        <end position="154"/>
    </location>
</feature>
<dbReference type="Proteomes" id="UP000193409">
    <property type="component" value="Unassembled WGS sequence"/>
</dbReference>